<name>A0A2A2IE48_9BACI</name>
<organism evidence="3 4">
    <name type="scientific">Virgibacillus profundi</name>
    <dbReference type="NCBI Taxonomy" id="2024555"/>
    <lineage>
        <taxon>Bacteria</taxon>
        <taxon>Bacillati</taxon>
        <taxon>Bacillota</taxon>
        <taxon>Bacilli</taxon>
        <taxon>Bacillales</taxon>
        <taxon>Bacillaceae</taxon>
        <taxon>Virgibacillus</taxon>
    </lineage>
</organism>
<evidence type="ECO:0000313" key="4">
    <source>
        <dbReference type="Proteomes" id="UP000218887"/>
    </source>
</evidence>
<feature type="transmembrane region" description="Helical" evidence="1">
    <location>
        <begin position="46"/>
        <end position="66"/>
    </location>
</feature>
<dbReference type="OrthoDB" id="449657at2"/>
<dbReference type="Proteomes" id="UP000218887">
    <property type="component" value="Unassembled WGS sequence"/>
</dbReference>
<keyword evidence="4" id="KW-1185">Reference proteome</keyword>
<protein>
    <recommendedName>
        <fullName evidence="2">CAAX prenyl protease 2/Lysostaphin resistance protein A-like domain-containing protein</fullName>
    </recommendedName>
</protein>
<evidence type="ECO:0000259" key="2">
    <source>
        <dbReference type="Pfam" id="PF02517"/>
    </source>
</evidence>
<dbReference type="AlphaFoldDB" id="A0A2A2IE48"/>
<sequence>MLFAIYHIPMIMLWFGPMLILLCFVGLWIIGLVFHKVNEKNRTIWSSWIIHICADIMIIVIGFTIFY</sequence>
<evidence type="ECO:0000313" key="3">
    <source>
        <dbReference type="EMBL" id="PAV29410.1"/>
    </source>
</evidence>
<proteinExistence type="predicted"/>
<evidence type="ECO:0000256" key="1">
    <source>
        <dbReference type="SAM" id="Phobius"/>
    </source>
</evidence>
<keyword evidence="1" id="KW-0472">Membrane</keyword>
<dbReference type="GO" id="GO:0080120">
    <property type="term" value="P:CAAX-box protein maturation"/>
    <property type="evidence" value="ECO:0007669"/>
    <property type="project" value="UniProtKB-ARBA"/>
</dbReference>
<reference evidence="3 4" key="1">
    <citation type="submission" date="2017-08" db="EMBL/GenBank/DDBJ databases">
        <title>Virgibacillus indicus sp. nov. and Virgibacillus profoundi sp. nov, two moderately halophilic bacteria isolated from marine sediment by using the Microfluidic Streak Plate.</title>
        <authorList>
            <person name="Xu B."/>
            <person name="Hu B."/>
            <person name="Wang J."/>
            <person name="Zhu Y."/>
            <person name="Huang L."/>
            <person name="Du W."/>
            <person name="Huang Y."/>
        </authorList>
    </citation>
    <scope>NUCLEOTIDE SEQUENCE [LARGE SCALE GENOMIC DNA]</scope>
    <source>
        <strain evidence="3 4">IO3-P3-H5</strain>
    </source>
</reference>
<gene>
    <name evidence="3" type="ORF">CIL05_11115</name>
</gene>
<accession>A0A2A2IE48</accession>
<keyword evidence="1" id="KW-0812">Transmembrane</keyword>
<dbReference type="Pfam" id="PF02517">
    <property type="entry name" value="Rce1-like"/>
    <property type="match status" value="1"/>
</dbReference>
<keyword evidence="1" id="KW-1133">Transmembrane helix</keyword>
<comment type="caution">
    <text evidence="3">The sequence shown here is derived from an EMBL/GenBank/DDBJ whole genome shotgun (WGS) entry which is preliminary data.</text>
</comment>
<dbReference type="InterPro" id="IPR003675">
    <property type="entry name" value="Rce1/LyrA-like_dom"/>
</dbReference>
<dbReference type="EMBL" id="NPOA01000007">
    <property type="protein sequence ID" value="PAV29410.1"/>
    <property type="molecule type" value="Genomic_DNA"/>
</dbReference>
<feature type="domain" description="CAAX prenyl protease 2/Lysostaphin resistance protein A-like" evidence="2">
    <location>
        <begin position="1"/>
        <end position="57"/>
    </location>
</feature>
<dbReference type="GO" id="GO:0004175">
    <property type="term" value="F:endopeptidase activity"/>
    <property type="evidence" value="ECO:0007669"/>
    <property type="project" value="UniProtKB-ARBA"/>
</dbReference>
<feature type="transmembrane region" description="Helical" evidence="1">
    <location>
        <begin position="12"/>
        <end position="34"/>
    </location>
</feature>